<evidence type="ECO:0000313" key="1">
    <source>
        <dbReference type="EMBL" id="PLW25531.1"/>
    </source>
</evidence>
<evidence type="ECO:0000313" key="2">
    <source>
        <dbReference type="Proteomes" id="UP000235388"/>
    </source>
</evidence>
<dbReference type="AlphaFoldDB" id="A0A2N5TJ66"/>
<protein>
    <recommendedName>
        <fullName evidence="3">Helitron helicase-like domain-containing protein</fullName>
    </recommendedName>
</protein>
<gene>
    <name evidence="1" type="ORF">PCANC_25622</name>
</gene>
<dbReference type="PANTHER" id="PTHR45786:SF74">
    <property type="entry name" value="ATP-DEPENDENT DNA HELICASE"/>
    <property type="match status" value="1"/>
</dbReference>
<dbReference type="STRING" id="200324.A0A2N5TJ66"/>
<organism evidence="1 2">
    <name type="scientific">Puccinia coronata f. sp. avenae</name>
    <dbReference type="NCBI Taxonomy" id="200324"/>
    <lineage>
        <taxon>Eukaryota</taxon>
        <taxon>Fungi</taxon>
        <taxon>Dikarya</taxon>
        <taxon>Basidiomycota</taxon>
        <taxon>Pucciniomycotina</taxon>
        <taxon>Pucciniomycetes</taxon>
        <taxon>Pucciniales</taxon>
        <taxon>Pucciniaceae</taxon>
        <taxon>Puccinia</taxon>
    </lineage>
</organism>
<comment type="caution">
    <text evidence="1">The sequence shown here is derived from an EMBL/GenBank/DDBJ whole genome shotgun (WGS) entry which is preliminary data.</text>
</comment>
<accession>A0A2N5TJ66</accession>
<keyword evidence="2" id="KW-1185">Reference proteome</keyword>
<dbReference type="EMBL" id="PGCJ01000610">
    <property type="protein sequence ID" value="PLW25531.1"/>
    <property type="molecule type" value="Genomic_DNA"/>
</dbReference>
<dbReference type="Proteomes" id="UP000235388">
    <property type="component" value="Unassembled WGS sequence"/>
</dbReference>
<proteinExistence type="predicted"/>
<dbReference type="PANTHER" id="PTHR45786">
    <property type="entry name" value="DNA BINDING PROTEIN-LIKE"/>
    <property type="match status" value="1"/>
</dbReference>
<dbReference type="OrthoDB" id="2506889at2759"/>
<sequence>MDYNRDHFPPFLRDLMTETDERSLQFQRQLRSYNNALSFASLGARLDRTVQGQAGIFSFRVQGTMYHQIGSLFPDNGAAPSFSQIYVFGGLDLDEATLRQTQSRSPIDPQILLMLQRFIDEHNSYAQFYRSVQEVIEINPAASFYLQSLQSPQFDRRVFITIQRYPKWQW</sequence>
<name>A0A2N5TJ66_9BASI</name>
<reference evidence="1 2" key="1">
    <citation type="submission" date="2017-11" db="EMBL/GenBank/DDBJ databases">
        <title>De novo assembly and phasing of dikaryotic genomes from two isolates of Puccinia coronata f. sp. avenae, the causal agent of oat crown rust.</title>
        <authorList>
            <person name="Miller M.E."/>
            <person name="Zhang Y."/>
            <person name="Omidvar V."/>
            <person name="Sperschneider J."/>
            <person name="Schwessinger B."/>
            <person name="Raley C."/>
            <person name="Palmer J.M."/>
            <person name="Garnica D."/>
            <person name="Upadhyaya N."/>
            <person name="Rathjen J."/>
            <person name="Taylor J.M."/>
            <person name="Park R.F."/>
            <person name="Dodds P.N."/>
            <person name="Hirsch C.D."/>
            <person name="Kianian S.F."/>
            <person name="Figueroa M."/>
        </authorList>
    </citation>
    <scope>NUCLEOTIDE SEQUENCE [LARGE SCALE GENOMIC DNA]</scope>
    <source>
        <strain evidence="1">12NC29</strain>
    </source>
</reference>
<evidence type="ECO:0008006" key="3">
    <source>
        <dbReference type="Google" id="ProtNLM"/>
    </source>
</evidence>